<organism evidence="3 4">
    <name type="scientific">Kitasatospora atroaurantiaca</name>
    <dbReference type="NCBI Taxonomy" id="285545"/>
    <lineage>
        <taxon>Bacteria</taxon>
        <taxon>Bacillati</taxon>
        <taxon>Actinomycetota</taxon>
        <taxon>Actinomycetes</taxon>
        <taxon>Kitasatosporales</taxon>
        <taxon>Streptomycetaceae</taxon>
        <taxon>Kitasatospora</taxon>
    </lineage>
</organism>
<feature type="domain" description="ER-bound oxygenase mpaB/mpaB'/Rubber oxygenase catalytic" evidence="2">
    <location>
        <begin position="112"/>
        <end position="300"/>
    </location>
</feature>
<dbReference type="PANTHER" id="PTHR37539:SF1">
    <property type="entry name" value="ER-BOUND OXYGENASE MPAB_MPAB'_RUBBER OXYGENASE CATALYTIC DOMAIN-CONTAINING PROTEIN"/>
    <property type="match status" value="1"/>
</dbReference>
<reference evidence="3 4" key="1">
    <citation type="submission" date="2019-06" db="EMBL/GenBank/DDBJ databases">
        <title>Sequencing the genomes of 1000 actinobacteria strains.</title>
        <authorList>
            <person name="Klenk H.-P."/>
        </authorList>
    </citation>
    <scope>NUCLEOTIDE SEQUENCE [LARGE SCALE GENOMIC DNA]</scope>
    <source>
        <strain evidence="3 4">DSM 41649</strain>
    </source>
</reference>
<feature type="region of interest" description="Disordered" evidence="1">
    <location>
        <begin position="355"/>
        <end position="388"/>
    </location>
</feature>
<dbReference type="InterPro" id="IPR018713">
    <property type="entry name" value="MPAB/Lcp_cat_dom"/>
</dbReference>
<dbReference type="Proteomes" id="UP000318416">
    <property type="component" value="Unassembled WGS sequence"/>
</dbReference>
<sequence length="388" mass="42421">MEHLAPSPGDLRTEGDPPADRMVIELLDSGEIAHANQVLHGLRHNDQLVPEDLPAVLRDYLMETRPVPAWVDSERIARVHAFFRHDGIHVASALSLGAMVGCYAAPMGAKLLHTTHRLDHPHRRLSETTQFLLHMMAEDPLGRHGDLVPAIQKVRLIHAAVRQLLLRDGHWDVAEHGVPICQEDLLGATLIFSVTVLQGMARMGVHCTPQEAEDYYYTWRVVGVMLGLRADAVPESLAEAEQLWKEMEPRHLGPSAEGIALTGGLLDLYHQIAPPGVRGAVPAVVRRMVGSQVADWMEVPAGRWEKVVAGAAHAEESVNAVEEHHVLARRVLDRVGRILLNAEVRRVTHGQSTEFDIPSELSAGDAPQVPAARAGDAGCCPQDARPAP</sequence>
<keyword evidence="4" id="KW-1185">Reference proteome</keyword>
<evidence type="ECO:0000313" key="3">
    <source>
        <dbReference type="EMBL" id="TWE20373.1"/>
    </source>
</evidence>
<dbReference type="Pfam" id="PF09995">
    <property type="entry name" value="MPAB_Lcp_cat"/>
    <property type="match status" value="1"/>
</dbReference>
<dbReference type="EMBL" id="VIVR01000001">
    <property type="protein sequence ID" value="TWE20373.1"/>
    <property type="molecule type" value="Genomic_DNA"/>
</dbReference>
<dbReference type="AlphaFoldDB" id="A0A561EXN9"/>
<evidence type="ECO:0000256" key="1">
    <source>
        <dbReference type="SAM" id="MobiDB-lite"/>
    </source>
</evidence>
<dbReference type="PANTHER" id="PTHR37539">
    <property type="entry name" value="SECRETED PROTEIN-RELATED"/>
    <property type="match status" value="1"/>
</dbReference>
<dbReference type="RefSeq" id="WP_145794670.1">
    <property type="nucleotide sequence ID" value="NZ_BAAABR010000047.1"/>
</dbReference>
<protein>
    <submittedName>
        <fullName evidence="3">Uncharacterized protein DUF2236</fullName>
    </submittedName>
</protein>
<dbReference type="GO" id="GO:0016491">
    <property type="term" value="F:oxidoreductase activity"/>
    <property type="evidence" value="ECO:0007669"/>
    <property type="project" value="InterPro"/>
</dbReference>
<gene>
    <name evidence="3" type="ORF">FB465_5523</name>
</gene>
<proteinExistence type="predicted"/>
<dbReference type="OrthoDB" id="7614910at2"/>
<evidence type="ECO:0000259" key="2">
    <source>
        <dbReference type="Pfam" id="PF09995"/>
    </source>
</evidence>
<evidence type="ECO:0000313" key="4">
    <source>
        <dbReference type="Proteomes" id="UP000318416"/>
    </source>
</evidence>
<name>A0A561EXN9_9ACTN</name>
<accession>A0A561EXN9</accession>
<comment type="caution">
    <text evidence="3">The sequence shown here is derived from an EMBL/GenBank/DDBJ whole genome shotgun (WGS) entry which is preliminary data.</text>
</comment>
<dbReference type="InterPro" id="IPR037473">
    <property type="entry name" value="Lcp-like"/>
</dbReference>